<reference evidence="3 4" key="1">
    <citation type="submission" date="2018-05" db="EMBL/GenBank/DDBJ databases">
        <title>Genome of Sphingosinicella humi QZX222.</title>
        <authorList>
            <person name="Qiao Z."/>
            <person name="Wang G."/>
        </authorList>
    </citation>
    <scope>NUCLEOTIDE SEQUENCE [LARGE SCALE GENOMIC DNA]</scope>
    <source>
        <strain evidence="3 4">QZX222</strain>
    </source>
</reference>
<organism evidence="3 4">
    <name type="scientific">Allosphingosinicella humi</name>
    <dbReference type="NCBI Taxonomy" id="2068657"/>
    <lineage>
        <taxon>Bacteria</taxon>
        <taxon>Pseudomonadati</taxon>
        <taxon>Pseudomonadota</taxon>
        <taxon>Alphaproteobacteria</taxon>
        <taxon>Sphingomonadales</taxon>
        <taxon>Sphingomonadaceae</taxon>
        <taxon>Allosphingosinicella</taxon>
    </lineage>
</organism>
<evidence type="ECO:0000256" key="2">
    <source>
        <dbReference type="SAM" id="Phobius"/>
    </source>
</evidence>
<proteinExistence type="predicted"/>
<evidence type="ECO:0000256" key="1">
    <source>
        <dbReference type="SAM" id="MobiDB-lite"/>
    </source>
</evidence>
<feature type="region of interest" description="Disordered" evidence="1">
    <location>
        <begin position="73"/>
        <end position="93"/>
    </location>
</feature>
<keyword evidence="2" id="KW-0472">Membrane</keyword>
<accession>A0A2U2J2V9</accession>
<protein>
    <submittedName>
        <fullName evidence="3">Uncharacterized protein</fullName>
    </submittedName>
</protein>
<dbReference type="OrthoDB" id="7562427at2"/>
<dbReference type="EMBL" id="QFFF01000001">
    <property type="protein sequence ID" value="PWG02611.1"/>
    <property type="molecule type" value="Genomic_DNA"/>
</dbReference>
<keyword evidence="4" id="KW-1185">Reference proteome</keyword>
<comment type="caution">
    <text evidence="3">The sequence shown here is derived from an EMBL/GenBank/DDBJ whole genome shotgun (WGS) entry which is preliminary data.</text>
</comment>
<keyword evidence="2" id="KW-1133">Transmembrane helix</keyword>
<gene>
    <name evidence="3" type="ORF">DF286_06825</name>
</gene>
<feature type="transmembrane region" description="Helical" evidence="2">
    <location>
        <begin position="26"/>
        <end position="51"/>
    </location>
</feature>
<evidence type="ECO:0000313" key="4">
    <source>
        <dbReference type="Proteomes" id="UP000245916"/>
    </source>
</evidence>
<dbReference type="AlphaFoldDB" id="A0A2U2J2V9"/>
<name>A0A2U2J2V9_9SPHN</name>
<feature type="transmembrane region" description="Helical" evidence="2">
    <location>
        <begin position="286"/>
        <end position="308"/>
    </location>
</feature>
<evidence type="ECO:0000313" key="3">
    <source>
        <dbReference type="EMBL" id="PWG02611.1"/>
    </source>
</evidence>
<dbReference type="Proteomes" id="UP000245916">
    <property type="component" value="Unassembled WGS sequence"/>
</dbReference>
<dbReference type="RefSeq" id="WP_109270750.1">
    <property type="nucleotide sequence ID" value="NZ_QFFF01000001.1"/>
</dbReference>
<sequence length="328" mass="36920">MVDEENDVALSARARAGSLLNKLERIYLGVIRAIALVAATLLVVYAAWLAISGVYKASLDVETVKEVPASVSPEEVTKIDTTRPANSDAAENSDPFADEKRYYADFTKRYLALFSSKFEAFKRPEDKRLDAEAFDARYVNSSERLESIRDGSLDYAVDKADLESWLDTLTTVASSKSTVDRLKAYQSAKMTKVSRTIKGTREQRYCSYYAYYFDECLTYDTRTVPFTRTVDETKLPDGVMSHTDLLGAYQDRYFDLLLERRRANAGSANMQRAEIAADNQDGSTRLWMAVRVVGVFVVLMFLFLLIALERHQRRISASLRADSAETAA</sequence>
<keyword evidence="2" id="KW-0812">Transmembrane</keyword>